<evidence type="ECO:0000259" key="2">
    <source>
        <dbReference type="Pfam" id="PF01841"/>
    </source>
</evidence>
<comment type="caution">
    <text evidence="3">The sequence shown here is derived from an EMBL/GenBank/DDBJ whole genome shotgun (WGS) entry which is preliminary data.</text>
</comment>
<keyword evidence="1" id="KW-0472">Membrane</keyword>
<dbReference type="Gene3D" id="3.10.620.30">
    <property type="match status" value="1"/>
</dbReference>
<dbReference type="InterPro" id="IPR038765">
    <property type="entry name" value="Papain-like_cys_pep_sf"/>
</dbReference>
<proteinExistence type="predicted"/>
<dbReference type="Pfam" id="PF01841">
    <property type="entry name" value="Transglut_core"/>
    <property type="match status" value="1"/>
</dbReference>
<reference evidence="3" key="1">
    <citation type="journal article" date="2014" name="Front. Microbiol.">
        <title>High frequency of phylogenetically diverse reductive dehalogenase-homologous genes in deep subseafloor sedimentary metagenomes.</title>
        <authorList>
            <person name="Kawai M."/>
            <person name="Futagami T."/>
            <person name="Toyoda A."/>
            <person name="Takaki Y."/>
            <person name="Nishi S."/>
            <person name="Hori S."/>
            <person name="Arai W."/>
            <person name="Tsubouchi T."/>
            <person name="Morono Y."/>
            <person name="Uchiyama I."/>
            <person name="Ito T."/>
            <person name="Fujiyama A."/>
            <person name="Inagaki F."/>
            <person name="Takami H."/>
        </authorList>
    </citation>
    <scope>NUCLEOTIDE SEQUENCE</scope>
    <source>
        <strain evidence="3">Expedition CK06-06</strain>
    </source>
</reference>
<dbReference type="AlphaFoldDB" id="X1PP20"/>
<feature type="transmembrane region" description="Helical" evidence="1">
    <location>
        <begin position="13"/>
        <end position="35"/>
    </location>
</feature>
<evidence type="ECO:0000256" key="1">
    <source>
        <dbReference type="SAM" id="Phobius"/>
    </source>
</evidence>
<sequence>MITEEKWNRAFELTMPVISTGIGVLSAALAAMALMRSSPLGQRVFYQDGQYLVNVRYGQWHDLRGFVQPSNPDVLAIFSQYGPDYWSLYDFVCRHVAYKSEVREHWQFPSETLARGEGDCEDTSILLTSLLRCVGIDAYTAIGEYLGYGHAWTTQNGFIYETTYTRARPIADPQDYYPYCIFNESEVSELWPGALGEVFRLSRDEATKLNLIAQAL</sequence>
<name>X1PP20_9ZZZZ</name>
<dbReference type="InterPro" id="IPR002931">
    <property type="entry name" value="Transglutaminase-like"/>
</dbReference>
<keyword evidence="1" id="KW-1133">Transmembrane helix</keyword>
<organism evidence="3">
    <name type="scientific">marine sediment metagenome</name>
    <dbReference type="NCBI Taxonomy" id="412755"/>
    <lineage>
        <taxon>unclassified sequences</taxon>
        <taxon>metagenomes</taxon>
        <taxon>ecological metagenomes</taxon>
    </lineage>
</organism>
<feature type="non-terminal residue" evidence="3">
    <location>
        <position position="216"/>
    </location>
</feature>
<protein>
    <recommendedName>
        <fullName evidence="2">Transglutaminase-like domain-containing protein</fullName>
    </recommendedName>
</protein>
<dbReference type="EMBL" id="BARV01025426">
    <property type="protein sequence ID" value="GAI44261.1"/>
    <property type="molecule type" value="Genomic_DNA"/>
</dbReference>
<accession>X1PP20</accession>
<feature type="domain" description="Transglutaminase-like" evidence="2">
    <location>
        <begin position="88"/>
        <end position="153"/>
    </location>
</feature>
<keyword evidence="1" id="KW-0812">Transmembrane</keyword>
<gene>
    <name evidence="3" type="ORF">S06H3_41294</name>
</gene>
<evidence type="ECO:0000313" key="3">
    <source>
        <dbReference type="EMBL" id="GAI44261.1"/>
    </source>
</evidence>
<dbReference type="SUPFAM" id="SSF54001">
    <property type="entry name" value="Cysteine proteinases"/>
    <property type="match status" value="1"/>
</dbReference>